<dbReference type="PANTHER" id="PTHR36195">
    <property type="entry name" value="DOMAIN PROTEIN, PUTATIVE (AFU_ORTHOLOGUE AFUA_5G01990)-RELATED-RELATED"/>
    <property type="match status" value="1"/>
</dbReference>
<comment type="caution">
    <text evidence="2">The sequence shown here is derived from an EMBL/GenBank/DDBJ whole genome shotgun (WGS) entry which is preliminary data.</text>
</comment>
<dbReference type="InterPro" id="IPR037176">
    <property type="entry name" value="Osmotin/thaumatin-like_sf"/>
</dbReference>
<evidence type="ECO:0000313" key="3">
    <source>
        <dbReference type="Proteomes" id="UP000009084"/>
    </source>
</evidence>
<dbReference type="HOGENOM" id="CLU_083650_2_1_1"/>
<name>C5PF14_COCP7</name>
<dbReference type="PANTHER" id="PTHR36195:SF6">
    <property type="entry name" value="SECRETED THAUMATIN-LIKE PROTEIN CALA"/>
    <property type="match status" value="1"/>
</dbReference>
<feature type="signal peptide" evidence="1">
    <location>
        <begin position="1"/>
        <end position="22"/>
    </location>
</feature>
<gene>
    <name evidence="2" type="ORF">CPC735_046020</name>
</gene>
<keyword evidence="1" id="KW-0732">Signal</keyword>
<accession>C5PF14</accession>
<dbReference type="InterPro" id="IPR006771">
    <property type="entry name" value="CetA-like"/>
</dbReference>
<dbReference type="EMBL" id="ACFW01000049">
    <property type="protein sequence ID" value="EER23232.1"/>
    <property type="molecule type" value="Genomic_DNA"/>
</dbReference>
<sequence length="183" mass="20012">MYPKTIFATFAAVASIFPVALGAGTVIIENQCADDVYLWSTAEKASEMKTFRSGEKYTEQYRLNQNGGGISIKMSLDKSMKDISQVEYTLDGQKVWYDLSNIDGYPFKDGGVSIAPSDSSCPKVYCAAGDAKCKEAYNKSDDNDATKACASTADLHVQLCAEKKGAKLKQKSFIPRHPHARPE</sequence>
<proteinExistence type="predicted"/>
<dbReference type="OrthoDB" id="5144514at2759"/>
<dbReference type="Gene3D" id="2.60.110.10">
    <property type="entry name" value="Thaumatin"/>
    <property type="match status" value="1"/>
</dbReference>
<feature type="chain" id="PRO_5002956489" evidence="1">
    <location>
        <begin position="23"/>
        <end position="183"/>
    </location>
</feature>
<dbReference type="RefSeq" id="XP_003065377.1">
    <property type="nucleotide sequence ID" value="XM_003065331.1"/>
</dbReference>
<evidence type="ECO:0000256" key="1">
    <source>
        <dbReference type="SAM" id="SignalP"/>
    </source>
</evidence>
<organism evidence="2 3">
    <name type="scientific">Coccidioides posadasii (strain C735)</name>
    <name type="common">Valley fever fungus</name>
    <dbReference type="NCBI Taxonomy" id="222929"/>
    <lineage>
        <taxon>Eukaryota</taxon>
        <taxon>Fungi</taxon>
        <taxon>Dikarya</taxon>
        <taxon>Ascomycota</taxon>
        <taxon>Pezizomycotina</taxon>
        <taxon>Eurotiomycetes</taxon>
        <taxon>Eurotiomycetidae</taxon>
        <taxon>Onygenales</taxon>
        <taxon>Onygenaceae</taxon>
        <taxon>Coccidioides</taxon>
    </lineage>
</organism>
<evidence type="ECO:0000313" key="2">
    <source>
        <dbReference type="EMBL" id="EER23232.1"/>
    </source>
</evidence>
<dbReference type="AlphaFoldDB" id="C5PF14"/>
<dbReference type="Pfam" id="PF04681">
    <property type="entry name" value="Bys1"/>
    <property type="match status" value="1"/>
</dbReference>
<dbReference type="VEuPathDB" id="FungiDB:CPC735_046020"/>
<dbReference type="SUPFAM" id="SSF49870">
    <property type="entry name" value="Osmotin, thaumatin-like protein"/>
    <property type="match status" value="1"/>
</dbReference>
<dbReference type="Proteomes" id="UP000009084">
    <property type="component" value="Unassembled WGS sequence"/>
</dbReference>
<protein>
    <submittedName>
        <fullName evidence="2">Uncharacterized protein</fullName>
    </submittedName>
</protein>
<dbReference type="KEGG" id="cpw:9690847"/>
<reference evidence="2 3" key="1">
    <citation type="journal article" date="2009" name="Genome Res.">
        <title>Comparative genomic analyses of the human fungal pathogens Coccidioides and their relatives.</title>
        <authorList>
            <person name="Sharpton T.J."/>
            <person name="Stajich J.E."/>
            <person name="Rounsley S.D."/>
            <person name="Gardner M.J."/>
            <person name="Wortman J.R."/>
            <person name="Jordar V.S."/>
            <person name="Maiti R."/>
            <person name="Kodira C.D."/>
            <person name="Neafsey D.E."/>
            <person name="Zeng Q."/>
            <person name="Hung C.-Y."/>
            <person name="McMahan C."/>
            <person name="Muszewska A."/>
            <person name="Grynberg M."/>
            <person name="Mandel M.A."/>
            <person name="Kellner E.M."/>
            <person name="Barker B.M."/>
            <person name="Galgiani J.N."/>
            <person name="Orbach M.J."/>
            <person name="Kirkland T.N."/>
            <person name="Cole G.T."/>
            <person name="Henn M.R."/>
            <person name="Birren B.W."/>
            <person name="Taylor J.W."/>
        </authorList>
    </citation>
    <scope>NUCLEOTIDE SEQUENCE [LARGE SCALE GENOMIC DNA]</scope>
    <source>
        <strain evidence="3">C735</strain>
    </source>
</reference>